<evidence type="ECO:0000256" key="1">
    <source>
        <dbReference type="SAM" id="MobiDB-lite"/>
    </source>
</evidence>
<accession>A0A9Q2S191</accession>
<protein>
    <submittedName>
        <fullName evidence="2">Uncharacterized protein</fullName>
    </submittedName>
</protein>
<evidence type="ECO:0000313" key="3">
    <source>
        <dbReference type="Proteomes" id="UP000755667"/>
    </source>
</evidence>
<reference evidence="2" key="1">
    <citation type="submission" date="2021-01" db="EMBL/GenBank/DDBJ databases">
        <title>Diatom-associated Roseobacters Show Island Model of Population Structure.</title>
        <authorList>
            <person name="Qu L."/>
            <person name="Feng X."/>
            <person name="Chen Y."/>
            <person name="Li L."/>
            <person name="Wang X."/>
            <person name="Hu Z."/>
            <person name="Wang H."/>
            <person name="Luo H."/>
        </authorList>
    </citation>
    <scope>NUCLEOTIDE SEQUENCE</scope>
    <source>
        <strain evidence="2">CC28-69</strain>
    </source>
</reference>
<dbReference type="Proteomes" id="UP000755667">
    <property type="component" value="Unassembled WGS sequence"/>
</dbReference>
<sequence length="210" mass="22577">MSLKRPMLMINALFFGCAPCGRRLRGSDALMLWRATRPVFAESPPDMLDGLVAGWATLPDIPGAILFVQQGEEVINAGASGTLRKEIEVALRRLNLGSVYVEETDRTALELLALWLITRHLISARCHATEGNDAVPAVSGAGKKAEDHRQSSSGNSVCRRNATIMASSATVRTVERGSFGPVFKSSTVARLRHFATVLGLMPSSLLNCAS</sequence>
<proteinExistence type="predicted"/>
<dbReference type="PROSITE" id="PS51257">
    <property type="entry name" value="PROKAR_LIPOPROTEIN"/>
    <property type="match status" value="1"/>
</dbReference>
<evidence type="ECO:0000313" key="2">
    <source>
        <dbReference type="EMBL" id="MBM2414210.1"/>
    </source>
</evidence>
<organism evidence="2 3">
    <name type="scientific">Marivita cryptomonadis</name>
    <dbReference type="NCBI Taxonomy" id="505252"/>
    <lineage>
        <taxon>Bacteria</taxon>
        <taxon>Pseudomonadati</taxon>
        <taxon>Pseudomonadota</taxon>
        <taxon>Alphaproteobacteria</taxon>
        <taxon>Rhodobacterales</taxon>
        <taxon>Roseobacteraceae</taxon>
        <taxon>Marivita</taxon>
    </lineage>
</organism>
<dbReference type="EMBL" id="JAFBXE010000013">
    <property type="protein sequence ID" value="MBM2414210.1"/>
    <property type="molecule type" value="Genomic_DNA"/>
</dbReference>
<gene>
    <name evidence="2" type="ORF">JQX41_17975</name>
</gene>
<dbReference type="AlphaFoldDB" id="A0A9Q2S191"/>
<comment type="caution">
    <text evidence="2">The sequence shown here is derived from an EMBL/GenBank/DDBJ whole genome shotgun (WGS) entry which is preliminary data.</text>
</comment>
<name>A0A9Q2S191_9RHOB</name>
<feature type="region of interest" description="Disordered" evidence="1">
    <location>
        <begin position="136"/>
        <end position="156"/>
    </location>
</feature>